<dbReference type="Proteomes" id="UP000642571">
    <property type="component" value="Unassembled WGS sequence"/>
</dbReference>
<protein>
    <recommendedName>
        <fullName evidence="3">Apea-like HEPN domain-containing protein</fullName>
    </recommendedName>
</protein>
<evidence type="ECO:0000313" key="1">
    <source>
        <dbReference type="EMBL" id="GGC97797.1"/>
    </source>
</evidence>
<comment type="caution">
    <text evidence="1">The sequence shown here is derived from an EMBL/GenBank/DDBJ whole genome shotgun (WGS) entry which is preliminary data.</text>
</comment>
<sequence length="214" mass="24823">MEEIDLMGIVVGKDVPDEIHEATYNIVTELGAHQLMINHVLIWDESALEKDMREKIQDGNIERFIEIEAHMLNNVVLPGLFKSLFVSAYNLFEDALNKICYAYESYSGETLSYKDLYGNGVARSVSYFEKVIGLEIKHKNQWARIQKWNQVRNSVVHKNGRLEGQQINAAKMLGIEIMQDHYENILFMQKSNLNNFIFDSEKFLEIVIKSFVKE</sequence>
<gene>
    <name evidence="1" type="ORF">GCM10011389_01160</name>
</gene>
<reference evidence="2" key="1">
    <citation type="journal article" date="2019" name="Int. J. Syst. Evol. Microbiol.">
        <title>The Global Catalogue of Microorganisms (GCM) 10K type strain sequencing project: providing services to taxonomists for standard genome sequencing and annotation.</title>
        <authorList>
            <consortium name="The Broad Institute Genomics Platform"/>
            <consortium name="The Broad Institute Genome Sequencing Center for Infectious Disease"/>
            <person name="Wu L."/>
            <person name="Ma J."/>
        </authorList>
    </citation>
    <scope>NUCLEOTIDE SEQUENCE [LARGE SCALE GENOMIC DNA]</scope>
    <source>
        <strain evidence="2">CGMCC 1.15353</strain>
    </source>
</reference>
<evidence type="ECO:0008006" key="3">
    <source>
        <dbReference type="Google" id="ProtNLM"/>
    </source>
</evidence>
<evidence type="ECO:0000313" key="2">
    <source>
        <dbReference type="Proteomes" id="UP000642571"/>
    </source>
</evidence>
<proteinExistence type="predicted"/>
<accession>A0ABQ1PI98</accession>
<name>A0ABQ1PI98_9BACI</name>
<organism evidence="1 2">
    <name type="scientific">Pontibacillus salipaludis</name>
    <dbReference type="NCBI Taxonomy" id="1697394"/>
    <lineage>
        <taxon>Bacteria</taxon>
        <taxon>Bacillati</taxon>
        <taxon>Bacillota</taxon>
        <taxon>Bacilli</taxon>
        <taxon>Bacillales</taxon>
        <taxon>Bacillaceae</taxon>
        <taxon>Pontibacillus</taxon>
    </lineage>
</organism>
<dbReference type="EMBL" id="BMIN01000001">
    <property type="protein sequence ID" value="GGC97797.1"/>
    <property type="molecule type" value="Genomic_DNA"/>
</dbReference>
<keyword evidence="2" id="KW-1185">Reference proteome</keyword>
<dbReference type="RefSeq" id="WP_188649908.1">
    <property type="nucleotide sequence ID" value="NZ_BMIN01000001.1"/>
</dbReference>